<sequence length="393" mass="44542">MEDSNRRVGDDTLSDSSDVNLSLRVINPHTSEGIRSTYELASLSYEGSVSYGTHKLKIHKYQRQKRQGTIIETLDLLFAKTAEFVSARCVSFHNDEIRDASQLMLESLQKCSPVSWLVERIHKDLEAKQLELRRKAKKKNRSLGLISGSKAVKSSSKRKEKEKEKEVTQISEYTETKKISTTNSTTFNGIKIHESGTMVFSVKEQGYALLETVLVTRLFSTVIFKICEKNMFFVPRLLCDLCKKTSDILTFSPPSNEYVGVHICLSGTVCPALYNCVKITTMGIIGDGLSHIDKKLILEALEWQQELLYVLCLIFTLAEREIPDFNMEQSLKFNPKYVETLKNIIQRRDGIHFCVKQVAIRAADKIGAKIKSLCKKIKKLHLSILPDLKLVVG</sequence>
<evidence type="ECO:0000313" key="1">
    <source>
        <dbReference type="EMBL" id="GKT16102.1"/>
    </source>
</evidence>
<comment type="caution">
    <text evidence="1">The sequence shown here is derived from an EMBL/GenBank/DDBJ whole genome shotgun (WGS) entry which is preliminary data.</text>
</comment>
<proteinExistence type="predicted"/>
<organism evidence="1 2">
    <name type="scientific">Aduncisulcus paluster</name>
    <dbReference type="NCBI Taxonomy" id="2918883"/>
    <lineage>
        <taxon>Eukaryota</taxon>
        <taxon>Metamonada</taxon>
        <taxon>Carpediemonas-like organisms</taxon>
        <taxon>Aduncisulcus</taxon>
    </lineage>
</organism>
<accession>A0ABQ5JTA7</accession>
<dbReference type="EMBL" id="BQXS01011729">
    <property type="protein sequence ID" value="GKT16102.1"/>
    <property type="molecule type" value="Genomic_DNA"/>
</dbReference>
<protein>
    <submittedName>
        <fullName evidence="1">Uncharacterized protein</fullName>
    </submittedName>
</protein>
<gene>
    <name evidence="1" type="ORF">ADUPG1_010855</name>
</gene>
<dbReference type="Proteomes" id="UP001057375">
    <property type="component" value="Unassembled WGS sequence"/>
</dbReference>
<evidence type="ECO:0000313" key="2">
    <source>
        <dbReference type="Proteomes" id="UP001057375"/>
    </source>
</evidence>
<name>A0ABQ5JTA7_9EUKA</name>
<keyword evidence="2" id="KW-1185">Reference proteome</keyword>
<reference evidence="1" key="1">
    <citation type="submission" date="2022-03" db="EMBL/GenBank/DDBJ databases">
        <title>Draft genome sequence of Aduncisulcus paluster, a free-living microaerophilic Fornicata.</title>
        <authorList>
            <person name="Yuyama I."/>
            <person name="Kume K."/>
            <person name="Tamura T."/>
            <person name="Inagaki Y."/>
            <person name="Hashimoto T."/>
        </authorList>
    </citation>
    <scope>NUCLEOTIDE SEQUENCE</scope>
    <source>
        <strain evidence="1">NY0171</strain>
    </source>
</reference>